<dbReference type="EMBL" id="CAJPEV010022489">
    <property type="protein sequence ID" value="CAG0908255.1"/>
    <property type="molecule type" value="Genomic_DNA"/>
</dbReference>
<reference evidence="3" key="1">
    <citation type="submission" date="2020-11" db="EMBL/GenBank/DDBJ databases">
        <authorList>
            <person name="Tran Van P."/>
        </authorList>
    </citation>
    <scope>NUCLEOTIDE SEQUENCE</scope>
</reference>
<dbReference type="SUPFAM" id="SSF48726">
    <property type="entry name" value="Immunoglobulin"/>
    <property type="match status" value="1"/>
</dbReference>
<dbReference type="InterPro" id="IPR036179">
    <property type="entry name" value="Ig-like_dom_sf"/>
</dbReference>
<name>A0A7R9AJS5_9CRUS</name>
<dbReference type="InterPro" id="IPR013098">
    <property type="entry name" value="Ig_I-set"/>
</dbReference>
<dbReference type="EMBL" id="LR922007">
    <property type="protein sequence ID" value="CAD7255309.1"/>
    <property type="molecule type" value="Genomic_DNA"/>
</dbReference>
<evidence type="ECO:0000256" key="1">
    <source>
        <dbReference type="SAM" id="MobiDB-lite"/>
    </source>
</evidence>
<dbReference type="OrthoDB" id="3256376at2759"/>
<proteinExistence type="predicted"/>
<gene>
    <name evidence="3" type="ORF">DSTB1V02_LOCUS15054</name>
</gene>
<evidence type="ECO:0000259" key="2">
    <source>
        <dbReference type="Pfam" id="PF07679"/>
    </source>
</evidence>
<dbReference type="Proteomes" id="UP000677054">
    <property type="component" value="Unassembled WGS sequence"/>
</dbReference>
<feature type="region of interest" description="Disordered" evidence="1">
    <location>
        <begin position="99"/>
        <end position="140"/>
    </location>
</feature>
<feature type="domain" description="Immunoglobulin I-set" evidence="2">
    <location>
        <begin position="11"/>
        <end position="81"/>
    </location>
</feature>
<feature type="non-terminal residue" evidence="3">
    <location>
        <position position="1"/>
    </location>
</feature>
<dbReference type="Gene3D" id="2.60.40.10">
    <property type="entry name" value="Immunoglobulins"/>
    <property type="match status" value="1"/>
</dbReference>
<organism evidence="3">
    <name type="scientific">Darwinula stevensoni</name>
    <dbReference type="NCBI Taxonomy" id="69355"/>
    <lineage>
        <taxon>Eukaryota</taxon>
        <taxon>Metazoa</taxon>
        <taxon>Ecdysozoa</taxon>
        <taxon>Arthropoda</taxon>
        <taxon>Crustacea</taxon>
        <taxon>Oligostraca</taxon>
        <taxon>Ostracoda</taxon>
        <taxon>Podocopa</taxon>
        <taxon>Podocopida</taxon>
        <taxon>Darwinulocopina</taxon>
        <taxon>Darwinuloidea</taxon>
        <taxon>Darwinulidae</taxon>
        <taxon>Darwinula</taxon>
    </lineage>
</organism>
<keyword evidence="4" id="KW-1185">Reference proteome</keyword>
<dbReference type="InterPro" id="IPR013783">
    <property type="entry name" value="Ig-like_fold"/>
</dbReference>
<evidence type="ECO:0000313" key="3">
    <source>
        <dbReference type="EMBL" id="CAD7255309.1"/>
    </source>
</evidence>
<sequence length="140" mass="16016">MPMESQDQLRCFRVVANPPAEVKWFFKDKPLEESGLIRTTQDCRPSLPSQERTCCVKVDLATYAHNGEYTLVAENSLGLANGSMMVDFMLHKPRELTDERDRLKPHHLPTLFPRKNSSSHFYETEQRGRASDPPALGALW</sequence>
<accession>A0A7R9AJS5</accession>
<protein>
    <recommendedName>
        <fullName evidence="2">Immunoglobulin I-set domain-containing protein</fullName>
    </recommendedName>
</protein>
<dbReference type="Pfam" id="PF07679">
    <property type="entry name" value="I-set"/>
    <property type="match status" value="1"/>
</dbReference>
<evidence type="ECO:0000313" key="4">
    <source>
        <dbReference type="Proteomes" id="UP000677054"/>
    </source>
</evidence>
<dbReference type="AlphaFoldDB" id="A0A7R9AJS5"/>